<dbReference type="AlphaFoldDB" id="A0A812P0H1"/>
<dbReference type="InterPro" id="IPR050145">
    <property type="entry name" value="Centrin_CML-like"/>
</dbReference>
<accession>A0A812P0H1</accession>
<evidence type="ECO:0000313" key="6">
    <source>
        <dbReference type="Proteomes" id="UP000604046"/>
    </source>
</evidence>
<dbReference type="SUPFAM" id="SSF47473">
    <property type="entry name" value="EF-hand"/>
    <property type="match status" value="1"/>
</dbReference>
<evidence type="ECO:0000313" key="5">
    <source>
        <dbReference type="EMBL" id="CAE7312077.1"/>
    </source>
</evidence>
<dbReference type="PROSITE" id="PS00018">
    <property type="entry name" value="EF_HAND_1"/>
    <property type="match status" value="2"/>
</dbReference>
<protein>
    <recommendedName>
        <fullName evidence="4">EF-hand domain-containing protein</fullName>
    </recommendedName>
</protein>
<keyword evidence="6" id="KW-1185">Reference proteome</keyword>
<dbReference type="GO" id="GO:0005509">
    <property type="term" value="F:calcium ion binding"/>
    <property type="evidence" value="ECO:0007669"/>
    <property type="project" value="InterPro"/>
</dbReference>
<organism evidence="5 6">
    <name type="scientific">Symbiodinium natans</name>
    <dbReference type="NCBI Taxonomy" id="878477"/>
    <lineage>
        <taxon>Eukaryota</taxon>
        <taxon>Sar</taxon>
        <taxon>Alveolata</taxon>
        <taxon>Dinophyceae</taxon>
        <taxon>Suessiales</taxon>
        <taxon>Symbiodiniaceae</taxon>
        <taxon>Symbiodinium</taxon>
    </lineage>
</organism>
<dbReference type="OrthoDB" id="442461at2759"/>
<feature type="domain" description="EF-hand" evidence="4">
    <location>
        <begin position="93"/>
        <end position="128"/>
    </location>
</feature>
<dbReference type="InterPro" id="IPR018247">
    <property type="entry name" value="EF_Hand_1_Ca_BS"/>
</dbReference>
<gene>
    <name evidence="5" type="ORF">SNAT2548_LOCUS16385</name>
</gene>
<dbReference type="Pfam" id="PF13499">
    <property type="entry name" value="EF-hand_7"/>
    <property type="match status" value="1"/>
</dbReference>
<dbReference type="InterPro" id="IPR002048">
    <property type="entry name" value="EF_hand_dom"/>
</dbReference>
<dbReference type="CDD" id="cd00051">
    <property type="entry name" value="EFh"/>
    <property type="match status" value="1"/>
</dbReference>
<comment type="caution">
    <text evidence="5">The sequence shown here is derived from an EMBL/GenBank/DDBJ whole genome shotgun (WGS) entry which is preliminary data.</text>
</comment>
<dbReference type="InterPro" id="IPR011992">
    <property type="entry name" value="EF-hand-dom_pair"/>
</dbReference>
<sequence length="166" mass="17411">MGSGASLQDATPAQIKETFGTLSEEDGQALHEQKKITEALSKVEAKVEAAAPATGEAPAAPAAGEPPAEEAPPGAVVKKEDAPAAEESPMSDEQLSMLKAAFDDIDTNGSKFIEASELKTVLGKMKVDLSEDQIDAVFKRADINKDGKLSFDEYKKLVCAGMSVTK</sequence>
<dbReference type="SMART" id="SM00054">
    <property type="entry name" value="EFh"/>
    <property type="match status" value="2"/>
</dbReference>
<dbReference type="PANTHER" id="PTHR23050">
    <property type="entry name" value="CALCIUM BINDING PROTEIN"/>
    <property type="match status" value="1"/>
</dbReference>
<evidence type="ECO:0000259" key="4">
    <source>
        <dbReference type="PROSITE" id="PS50222"/>
    </source>
</evidence>
<name>A0A812P0H1_9DINO</name>
<feature type="region of interest" description="Disordered" evidence="3">
    <location>
        <begin position="44"/>
        <end position="93"/>
    </location>
</feature>
<evidence type="ECO:0000256" key="1">
    <source>
        <dbReference type="ARBA" id="ARBA00022737"/>
    </source>
</evidence>
<proteinExistence type="predicted"/>
<feature type="region of interest" description="Disordered" evidence="3">
    <location>
        <begin position="1"/>
        <end position="30"/>
    </location>
</feature>
<evidence type="ECO:0000256" key="3">
    <source>
        <dbReference type="SAM" id="MobiDB-lite"/>
    </source>
</evidence>
<keyword evidence="1" id="KW-0677">Repeat</keyword>
<dbReference type="Gene3D" id="1.10.238.10">
    <property type="entry name" value="EF-hand"/>
    <property type="match status" value="1"/>
</dbReference>
<feature type="compositionally biased region" description="Polar residues" evidence="3">
    <location>
        <begin position="1"/>
        <end position="11"/>
    </location>
</feature>
<reference evidence="5" key="1">
    <citation type="submission" date="2021-02" db="EMBL/GenBank/DDBJ databases">
        <authorList>
            <person name="Dougan E. K."/>
            <person name="Rhodes N."/>
            <person name="Thang M."/>
            <person name="Chan C."/>
        </authorList>
    </citation>
    <scope>NUCLEOTIDE SEQUENCE</scope>
</reference>
<feature type="compositionally biased region" description="Low complexity" evidence="3">
    <location>
        <begin position="48"/>
        <end position="76"/>
    </location>
</feature>
<dbReference type="EMBL" id="CAJNDS010002080">
    <property type="protein sequence ID" value="CAE7312077.1"/>
    <property type="molecule type" value="Genomic_DNA"/>
</dbReference>
<dbReference type="Proteomes" id="UP000604046">
    <property type="component" value="Unassembled WGS sequence"/>
</dbReference>
<keyword evidence="2" id="KW-0106">Calcium</keyword>
<dbReference type="PROSITE" id="PS50222">
    <property type="entry name" value="EF_HAND_2"/>
    <property type="match status" value="2"/>
</dbReference>
<feature type="domain" description="EF-hand" evidence="4">
    <location>
        <begin position="129"/>
        <end position="164"/>
    </location>
</feature>
<evidence type="ECO:0000256" key="2">
    <source>
        <dbReference type="ARBA" id="ARBA00022837"/>
    </source>
</evidence>